<evidence type="ECO:0000313" key="19">
    <source>
        <dbReference type="EMBL" id="KAK3582307.1"/>
    </source>
</evidence>
<evidence type="ECO:0000256" key="12">
    <source>
        <dbReference type="ARBA" id="ARBA00023316"/>
    </source>
</evidence>
<feature type="compositionally biased region" description="Basic and acidic residues" evidence="15">
    <location>
        <begin position="11"/>
        <end position="24"/>
    </location>
</feature>
<comment type="subcellular location">
    <subcellularLocation>
        <location evidence="1">Cell membrane</location>
    </subcellularLocation>
</comment>
<evidence type="ECO:0000256" key="1">
    <source>
        <dbReference type="ARBA" id="ARBA00004236"/>
    </source>
</evidence>
<keyword evidence="10 16" id="KW-0472">Membrane</keyword>
<accession>A0AAE0RYY8</accession>
<comment type="catalytic activity">
    <reaction evidence="14">
        <text>[GlcNAc-(1-&gt;4)-Mur2Ac(oyl-L-Ala-gamma-D-Glu-L-Lys-D-Ala-D-Ala)](n)-di-trans,octa-cis-undecaprenyl diphosphate + beta-D-GlcNAc-(1-&gt;4)-Mur2Ac(oyl-L-Ala-gamma-D-Glu-L-Lys-D-Ala-D-Ala)-di-trans,octa-cis-undecaprenyl diphosphate = [GlcNAc-(1-&gt;4)-Mur2Ac(oyl-L-Ala-gamma-D-Glu-L-Lys-D-Ala-D-Ala)](n+1)-di-trans,octa-cis-undecaprenyl diphosphate + di-trans,octa-cis-undecaprenyl diphosphate + H(+)</text>
        <dbReference type="Rhea" id="RHEA:23708"/>
        <dbReference type="Rhea" id="RHEA-COMP:9602"/>
        <dbReference type="Rhea" id="RHEA-COMP:9603"/>
        <dbReference type="ChEBI" id="CHEBI:15378"/>
        <dbReference type="ChEBI" id="CHEBI:58405"/>
        <dbReference type="ChEBI" id="CHEBI:60033"/>
        <dbReference type="ChEBI" id="CHEBI:78435"/>
        <dbReference type="EC" id="2.4.99.28"/>
    </reaction>
</comment>
<proteinExistence type="predicted"/>
<reference evidence="19" key="2">
    <citation type="journal article" date="2021" name="Genome Biol. Evol.">
        <title>Developing a high-quality reference genome for a parasitic bivalve with doubly uniparental inheritance (Bivalvia: Unionida).</title>
        <authorList>
            <person name="Smith C.H."/>
        </authorList>
    </citation>
    <scope>NUCLEOTIDE SEQUENCE</scope>
    <source>
        <strain evidence="19">CHS0354</strain>
        <tissue evidence="19">Mantle</tissue>
    </source>
</reference>
<dbReference type="EC" id="2.4.99.28" evidence="13"/>
<dbReference type="Pfam" id="PF00905">
    <property type="entry name" value="Transpeptidase"/>
    <property type="match status" value="1"/>
</dbReference>
<evidence type="ECO:0000256" key="7">
    <source>
        <dbReference type="ARBA" id="ARBA00022801"/>
    </source>
</evidence>
<keyword evidence="8" id="KW-0133">Cell shape</keyword>
<evidence type="ECO:0000259" key="17">
    <source>
        <dbReference type="Pfam" id="PF00905"/>
    </source>
</evidence>
<reference evidence="19" key="1">
    <citation type="journal article" date="2021" name="Genome Biol. Evol.">
        <title>A High-Quality Reference Genome for a Parasitic Bivalve with Doubly Uniparental Inheritance (Bivalvia: Unionida).</title>
        <authorList>
            <person name="Smith C.H."/>
        </authorList>
    </citation>
    <scope>NUCLEOTIDE SEQUENCE</scope>
    <source>
        <strain evidence="19">CHS0354</strain>
    </source>
</reference>
<dbReference type="PANTHER" id="PTHR32282:SF11">
    <property type="entry name" value="PENICILLIN-BINDING PROTEIN 1B"/>
    <property type="match status" value="1"/>
</dbReference>
<feature type="region of interest" description="Disordered" evidence="15">
    <location>
        <begin position="1"/>
        <end position="24"/>
    </location>
</feature>
<evidence type="ECO:0000256" key="13">
    <source>
        <dbReference type="ARBA" id="ARBA00044770"/>
    </source>
</evidence>
<keyword evidence="12" id="KW-0961">Cell wall biogenesis/degradation</keyword>
<keyword evidence="7" id="KW-0378">Hydrolase</keyword>
<gene>
    <name evidence="19" type="ORF">CHS0354_023847</name>
</gene>
<dbReference type="Gene3D" id="3.40.710.10">
    <property type="entry name" value="DD-peptidase/beta-lactamase superfamily"/>
    <property type="match status" value="2"/>
</dbReference>
<reference evidence="19" key="3">
    <citation type="submission" date="2023-05" db="EMBL/GenBank/DDBJ databases">
        <authorList>
            <person name="Smith C.H."/>
        </authorList>
    </citation>
    <scope>NUCLEOTIDE SEQUENCE</scope>
    <source>
        <strain evidence="19">CHS0354</strain>
        <tissue evidence="19">Mantle</tissue>
    </source>
</reference>
<dbReference type="Gene3D" id="1.10.3810.10">
    <property type="entry name" value="Biosynthetic peptidoglycan transglycosylase-like"/>
    <property type="match status" value="2"/>
</dbReference>
<dbReference type="SUPFAM" id="SSF53955">
    <property type="entry name" value="Lysozyme-like"/>
    <property type="match status" value="1"/>
</dbReference>
<evidence type="ECO:0000313" key="20">
    <source>
        <dbReference type="Proteomes" id="UP001195483"/>
    </source>
</evidence>
<evidence type="ECO:0000256" key="8">
    <source>
        <dbReference type="ARBA" id="ARBA00022960"/>
    </source>
</evidence>
<dbReference type="Pfam" id="PF00912">
    <property type="entry name" value="Transgly"/>
    <property type="match status" value="1"/>
</dbReference>
<dbReference type="AlphaFoldDB" id="A0AAE0RYY8"/>
<keyword evidence="20" id="KW-1185">Reference proteome</keyword>
<comment type="caution">
    <text evidence="19">The sequence shown here is derived from an EMBL/GenBank/DDBJ whole genome shotgun (WGS) entry which is preliminary data.</text>
</comment>
<evidence type="ECO:0000256" key="9">
    <source>
        <dbReference type="ARBA" id="ARBA00022984"/>
    </source>
</evidence>
<evidence type="ECO:0000256" key="16">
    <source>
        <dbReference type="SAM" id="Phobius"/>
    </source>
</evidence>
<evidence type="ECO:0000256" key="15">
    <source>
        <dbReference type="SAM" id="MobiDB-lite"/>
    </source>
</evidence>
<keyword evidence="11" id="KW-0511">Multifunctional enzyme</keyword>
<keyword evidence="3" id="KW-0121">Carboxypeptidase</keyword>
<dbReference type="InterPro" id="IPR036950">
    <property type="entry name" value="PBP_transglycosylase"/>
</dbReference>
<feature type="domain" description="Penicillin-binding protein transpeptidase" evidence="17">
    <location>
        <begin position="384"/>
        <end position="624"/>
    </location>
</feature>
<dbReference type="InterPro" id="IPR050396">
    <property type="entry name" value="Glycosyltr_51/Transpeptidase"/>
</dbReference>
<dbReference type="InterPro" id="IPR012338">
    <property type="entry name" value="Beta-lactam/transpept-like"/>
</dbReference>
<evidence type="ECO:0000256" key="2">
    <source>
        <dbReference type="ARBA" id="ARBA00022475"/>
    </source>
</evidence>
<evidence type="ECO:0000256" key="11">
    <source>
        <dbReference type="ARBA" id="ARBA00023268"/>
    </source>
</evidence>
<dbReference type="EMBL" id="JAEAOA010001427">
    <property type="protein sequence ID" value="KAK3582307.1"/>
    <property type="molecule type" value="Genomic_DNA"/>
</dbReference>
<dbReference type="Proteomes" id="UP001195483">
    <property type="component" value="Unassembled WGS sequence"/>
</dbReference>
<evidence type="ECO:0000256" key="10">
    <source>
        <dbReference type="ARBA" id="ARBA00023136"/>
    </source>
</evidence>
<organism evidence="19 20">
    <name type="scientific">Potamilus streckersoni</name>
    <dbReference type="NCBI Taxonomy" id="2493646"/>
    <lineage>
        <taxon>Eukaryota</taxon>
        <taxon>Metazoa</taxon>
        <taxon>Spiralia</taxon>
        <taxon>Lophotrochozoa</taxon>
        <taxon>Mollusca</taxon>
        <taxon>Bivalvia</taxon>
        <taxon>Autobranchia</taxon>
        <taxon>Heteroconchia</taxon>
        <taxon>Palaeoheterodonta</taxon>
        <taxon>Unionida</taxon>
        <taxon>Unionoidea</taxon>
        <taxon>Unionidae</taxon>
        <taxon>Ambleminae</taxon>
        <taxon>Lampsilini</taxon>
        <taxon>Potamilus</taxon>
    </lineage>
</organism>
<sequence length="754" mass="85670">MSDSDYPDNQPEFKKGSHGSDEDIRNEYFNDPKFRQSLRKKRKRVLFGLFSVLSISAFSLFGFLFFLIYLSFTLPSLEQLENPKPQLATEVYSADGVLLTKFFLKNRTLIKFQDIAPSVTHALLATEDIDFYNHWGFNTERSITRKLRELITSVLIERTYTKNEILSLYLNTVYFGQGAYGIEAASWTYFSKPAKELLVQESALLIGLLKSPTHYDPITKEKESLERRNLILNLMQKQGYITFPQKDSALATPIALQFTPVTDAGIAPYFTEYIRQQLEREAQKENFNIYEDGLIVQTTLDTRMQAHAENAIKKQLTFLQNEFNKTFSWHWANAELRNTLLKETSFFKARLESGKTETEVFNFILKRKKLTDSLLKEKLVVQSSFIAIDPETGHIKAWVGGKDFSKYKFDRVSLAKRQPGSTFKPFVYLTALNEGVPPNFMLLNQPLAIKTEQKMWIPKNSDEGDQGGETTLRDALKRSLNNVTIRLSMNYAQPSKIEKLAKAAGIETPLTLDLAMALGASVVSPLELATSYATFANNGTYIKPTAIVSIRDRFENEITSYSQHPQNRIDPAVNFILLSMLRDVIDDGTGREIRSTYNFKYDAAGKTGTTQGQADAWFAGCTPQLAAVAWCGFDDNRIKFTSMYYGQGSKAALPIWAMFMKDTYNDQSIGLKPTFFKRPTNGIYKIFISKKSNNPTIPGIEDGFFEYFTSKMVEKDNDLSSYLEKVLQQTNSSSIPNIKPFLEQSSGNKRDAAF</sequence>
<dbReference type="SUPFAM" id="SSF56601">
    <property type="entry name" value="beta-lactamase/transpeptidase-like"/>
    <property type="match status" value="1"/>
</dbReference>
<protein>
    <recommendedName>
        <fullName evidence="13">peptidoglycan glycosyltransferase</fullName>
        <ecNumber evidence="13">2.4.99.28</ecNumber>
    </recommendedName>
</protein>
<dbReference type="GO" id="GO:0008658">
    <property type="term" value="F:penicillin binding"/>
    <property type="evidence" value="ECO:0007669"/>
    <property type="project" value="InterPro"/>
</dbReference>
<dbReference type="GO" id="GO:0008955">
    <property type="term" value="F:peptidoglycan glycosyltransferase activity"/>
    <property type="evidence" value="ECO:0007669"/>
    <property type="project" value="UniProtKB-EC"/>
</dbReference>
<dbReference type="InterPro" id="IPR023346">
    <property type="entry name" value="Lysozyme-like_dom_sf"/>
</dbReference>
<name>A0AAE0RYY8_9BIVA</name>
<evidence type="ECO:0000256" key="5">
    <source>
        <dbReference type="ARBA" id="ARBA00022676"/>
    </source>
</evidence>
<keyword evidence="9" id="KW-0573">Peptidoglycan synthesis</keyword>
<evidence type="ECO:0000256" key="6">
    <source>
        <dbReference type="ARBA" id="ARBA00022679"/>
    </source>
</evidence>
<evidence type="ECO:0000256" key="4">
    <source>
        <dbReference type="ARBA" id="ARBA00022670"/>
    </source>
</evidence>
<dbReference type="GO" id="GO:0004180">
    <property type="term" value="F:carboxypeptidase activity"/>
    <property type="evidence" value="ECO:0007669"/>
    <property type="project" value="UniProtKB-KW"/>
</dbReference>
<keyword evidence="16" id="KW-1133">Transmembrane helix</keyword>
<dbReference type="GO" id="GO:0006508">
    <property type="term" value="P:proteolysis"/>
    <property type="evidence" value="ECO:0007669"/>
    <property type="project" value="UniProtKB-KW"/>
</dbReference>
<feature type="transmembrane region" description="Helical" evidence="16">
    <location>
        <begin position="45"/>
        <end position="72"/>
    </location>
</feature>
<dbReference type="PANTHER" id="PTHR32282">
    <property type="entry name" value="BINDING PROTEIN TRANSPEPTIDASE, PUTATIVE-RELATED"/>
    <property type="match status" value="1"/>
</dbReference>
<evidence type="ECO:0000256" key="3">
    <source>
        <dbReference type="ARBA" id="ARBA00022645"/>
    </source>
</evidence>
<keyword evidence="5" id="KW-0328">Glycosyltransferase</keyword>
<feature type="domain" description="Glycosyl transferase family 51" evidence="18">
    <location>
        <begin position="139"/>
        <end position="236"/>
    </location>
</feature>
<evidence type="ECO:0000259" key="18">
    <source>
        <dbReference type="Pfam" id="PF00912"/>
    </source>
</evidence>
<evidence type="ECO:0000256" key="14">
    <source>
        <dbReference type="ARBA" id="ARBA00049902"/>
    </source>
</evidence>
<keyword evidence="4" id="KW-0645">Protease</keyword>
<dbReference type="InterPro" id="IPR001264">
    <property type="entry name" value="Glyco_trans_51"/>
</dbReference>
<keyword evidence="6" id="KW-0808">Transferase</keyword>
<keyword evidence="2" id="KW-1003">Cell membrane</keyword>
<dbReference type="InterPro" id="IPR001460">
    <property type="entry name" value="PCN-bd_Tpept"/>
</dbReference>
<keyword evidence="16" id="KW-0812">Transmembrane</keyword>